<dbReference type="RefSeq" id="XP_013906696.1">
    <property type="nucleotide sequence ID" value="XM_014051242.1"/>
</dbReference>
<evidence type="ECO:0000313" key="2">
    <source>
        <dbReference type="EMBL" id="KIZ07677.1"/>
    </source>
</evidence>
<dbReference type="EMBL" id="KK100239">
    <property type="protein sequence ID" value="KIZ07677.1"/>
    <property type="molecule type" value="Genomic_DNA"/>
</dbReference>
<reference evidence="2 3" key="1">
    <citation type="journal article" date="2013" name="BMC Genomics">
        <title>Reconstruction of the lipid metabolism for the microalga Monoraphidium neglectum from its genome sequence reveals characteristics suitable for biofuel production.</title>
        <authorList>
            <person name="Bogen C."/>
            <person name="Al-Dilaimi A."/>
            <person name="Albersmeier A."/>
            <person name="Wichmann J."/>
            <person name="Grundmann M."/>
            <person name="Rupp O."/>
            <person name="Lauersen K.J."/>
            <person name="Blifernez-Klassen O."/>
            <person name="Kalinowski J."/>
            <person name="Goesmann A."/>
            <person name="Mussgnug J.H."/>
            <person name="Kruse O."/>
        </authorList>
    </citation>
    <scope>NUCLEOTIDE SEQUENCE [LARGE SCALE GENOMIC DNA]</scope>
    <source>
        <strain evidence="2 3">SAG 48.87</strain>
    </source>
</reference>
<dbReference type="AlphaFoldDB" id="A0A0D2N603"/>
<dbReference type="STRING" id="145388.A0A0D2N603"/>
<dbReference type="GeneID" id="25726387"/>
<feature type="region of interest" description="Disordered" evidence="1">
    <location>
        <begin position="1"/>
        <end position="22"/>
    </location>
</feature>
<dbReference type="KEGG" id="mng:MNEG_0269"/>
<sequence length="88" mass="8988">MGEAVARAAAGAGSPYSISGVGGAGGIKKEVAQQVVKKWEEAGVADDPGALQKLFLKQSAVPIFGTVLQTLIDAAATYSIWTSALYFS</sequence>
<dbReference type="Proteomes" id="UP000054498">
    <property type="component" value="Unassembled WGS sequence"/>
</dbReference>
<evidence type="ECO:0000256" key="1">
    <source>
        <dbReference type="SAM" id="MobiDB-lite"/>
    </source>
</evidence>
<protein>
    <submittedName>
        <fullName evidence="2">Uncharacterized protein</fullName>
    </submittedName>
</protein>
<accession>A0A0D2N603</accession>
<feature type="compositionally biased region" description="Low complexity" evidence="1">
    <location>
        <begin position="1"/>
        <end position="13"/>
    </location>
</feature>
<keyword evidence="3" id="KW-1185">Reference proteome</keyword>
<name>A0A0D2N603_9CHLO</name>
<organism evidence="2 3">
    <name type="scientific">Monoraphidium neglectum</name>
    <dbReference type="NCBI Taxonomy" id="145388"/>
    <lineage>
        <taxon>Eukaryota</taxon>
        <taxon>Viridiplantae</taxon>
        <taxon>Chlorophyta</taxon>
        <taxon>core chlorophytes</taxon>
        <taxon>Chlorophyceae</taxon>
        <taxon>CS clade</taxon>
        <taxon>Sphaeropleales</taxon>
        <taxon>Selenastraceae</taxon>
        <taxon>Monoraphidium</taxon>
    </lineage>
</organism>
<proteinExistence type="predicted"/>
<gene>
    <name evidence="2" type="ORF">MNEG_0269</name>
</gene>
<evidence type="ECO:0000313" key="3">
    <source>
        <dbReference type="Proteomes" id="UP000054498"/>
    </source>
</evidence>